<comment type="caution">
    <text evidence="2">The sequence shown here is derived from an EMBL/GenBank/DDBJ whole genome shotgun (WGS) entry which is preliminary data.</text>
</comment>
<dbReference type="OrthoDB" id="2288491at2759"/>
<dbReference type="EMBL" id="BDDD01001073">
    <property type="protein sequence ID" value="GAV73100.1"/>
    <property type="molecule type" value="Genomic_DNA"/>
</dbReference>
<dbReference type="PANTHER" id="PTHR33116">
    <property type="entry name" value="REVERSE TRANSCRIPTASE ZINC-BINDING DOMAIN-CONTAINING PROTEIN-RELATED-RELATED"/>
    <property type="match status" value="1"/>
</dbReference>
<feature type="non-terminal residue" evidence="2">
    <location>
        <position position="335"/>
    </location>
</feature>
<feature type="domain" description="Reverse transcriptase zinc-binding" evidence="1">
    <location>
        <begin position="253"/>
        <end position="334"/>
    </location>
</feature>
<reference evidence="3" key="1">
    <citation type="submission" date="2016-04" db="EMBL/GenBank/DDBJ databases">
        <title>Cephalotus genome sequencing.</title>
        <authorList>
            <person name="Fukushima K."/>
            <person name="Hasebe M."/>
            <person name="Fang X."/>
        </authorList>
    </citation>
    <scope>NUCLEOTIDE SEQUENCE [LARGE SCALE GENOMIC DNA]</scope>
    <source>
        <strain evidence="3">cv. St1</strain>
    </source>
</reference>
<sequence>KRDILRRVQFQEGSLPVTKLGLPLVTKRLSHTDCTPLVDRLMARANSWVSQTLSFAGRRQLINATLASMQVFWCSVFLLPMKIVKECNCILRNFLWGHQARNKVKWLDVCKPLKEGGLGVKNLKIWNKVYVVKQPNFWCLSCRGSLSWSWRKILHLRPLAKEHLIYQCCRGDKFSLWFDPWMHGESVHALYGHRVIYDACLGSSSLVKEVILEGRWHWPQNSCELIEIQRRVQDIRISSSSDWIFWDSPGRTFSTHKAWNGIRCPSSEVPWHTLVWHRVQIPKHSFCLWLALRGAHKTRDKVRAGGSTLTACVFNCGEEEMLEHLFFCCPYSHSV</sequence>
<dbReference type="InterPro" id="IPR026960">
    <property type="entry name" value="RVT-Znf"/>
</dbReference>
<evidence type="ECO:0000313" key="3">
    <source>
        <dbReference type="Proteomes" id="UP000187406"/>
    </source>
</evidence>
<dbReference type="AlphaFoldDB" id="A0A1Q3BYM0"/>
<gene>
    <name evidence="2" type="ORF">CFOL_v3_16587</name>
</gene>
<dbReference type="PANTHER" id="PTHR33116:SF76">
    <property type="entry name" value="DUF4283 DOMAIN-CONTAINING PROTEIN"/>
    <property type="match status" value="1"/>
</dbReference>
<proteinExistence type="predicted"/>
<evidence type="ECO:0000259" key="1">
    <source>
        <dbReference type="Pfam" id="PF13966"/>
    </source>
</evidence>
<dbReference type="Proteomes" id="UP000187406">
    <property type="component" value="Unassembled WGS sequence"/>
</dbReference>
<accession>A0A1Q3BYM0</accession>
<organism evidence="2 3">
    <name type="scientific">Cephalotus follicularis</name>
    <name type="common">Albany pitcher plant</name>
    <dbReference type="NCBI Taxonomy" id="3775"/>
    <lineage>
        <taxon>Eukaryota</taxon>
        <taxon>Viridiplantae</taxon>
        <taxon>Streptophyta</taxon>
        <taxon>Embryophyta</taxon>
        <taxon>Tracheophyta</taxon>
        <taxon>Spermatophyta</taxon>
        <taxon>Magnoliopsida</taxon>
        <taxon>eudicotyledons</taxon>
        <taxon>Gunneridae</taxon>
        <taxon>Pentapetalae</taxon>
        <taxon>rosids</taxon>
        <taxon>fabids</taxon>
        <taxon>Oxalidales</taxon>
        <taxon>Cephalotaceae</taxon>
        <taxon>Cephalotus</taxon>
    </lineage>
</organism>
<protein>
    <submittedName>
        <fullName evidence="2">Zf-RVT domain-containing protein</fullName>
    </submittedName>
</protein>
<feature type="non-terminal residue" evidence="2">
    <location>
        <position position="1"/>
    </location>
</feature>
<evidence type="ECO:0000313" key="2">
    <source>
        <dbReference type="EMBL" id="GAV73100.1"/>
    </source>
</evidence>
<dbReference type="STRING" id="3775.A0A1Q3BYM0"/>
<keyword evidence="3" id="KW-1185">Reference proteome</keyword>
<dbReference type="InParanoid" id="A0A1Q3BYM0"/>
<name>A0A1Q3BYM0_CEPFO</name>
<dbReference type="Pfam" id="PF13966">
    <property type="entry name" value="zf-RVT"/>
    <property type="match status" value="1"/>
</dbReference>